<evidence type="ECO:0000313" key="1">
    <source>
        <dbReference type="EMBL" id="ANZ40701.1"/>
    </source>
</evidence>
<gene>
    <name evidence="1" type="ORF">BBK82_36600</name>
</gene>
<dbReference type="KEGG" id="led:BBK82_36600"/>
<keyword evidence="2" id="KW-1185">Reference proteome</keyword>
<dbReference type="RefSeq" id="WP_065919039.1">
    <property type="nucleotide sequence ID" value="NZ_CP016793.1"/>
</dbReference>
<dbReference type="Proteomes" id="UP000093053">
    <property type="component" value="Chromosome"/>
</dbReference>
<evidence type="ECO:0000313" key="2">
    <source>
        <dbReference type="Proteomes" id="UP000093053"/>
    </source>
</evidence>
<dbReference type="AlphaFoldDB" id="A0A1B2HSM2"/>
<protein>
    <submittedName>
        <fullName evidence="1">Uncharacterized protein</fullName>
    </submittedName>
</protein>
<reference evidence="1 2" key="1">
    <citation type="submission" date="2016-07" db="EMBL/GenBank/DDBJ databases">
        <title>Complete genome sequence of the Lentzea guizhouensis DHS C013.</title>
        <authorList>
            <person name="Cao C."/>
        </authorList>
    </citation>
    <scope>NUCLEOTIDE SEQUENCE [LARGE SCALE GENOMIC DNA]</scope>
    <source>
        <strain evidence="1 2">DHS C013</strain>
    </source>
</reference>
<dbReference type="OrthoDB" id="3696154at2"/>
<accession>A0A1B2HSM2</accession>
<sequence length="138" mass="14606">MSEDDDFLAELRAAANRYDPVPAGVLRDASAALALRALDAELAELVEGEAALVRGDDGPLLLAFESERVTLNLEISGDTVRGLVTGAVGEVVVETPRSRRSAPVTDGWFTVTEVPSGLVRVQVTAADGTVVVTQWARF</sequence>
<organism evidence="1 2">
    <name type="scientific">Lentzea guizhouensis</name>
    <dbReference type="NCBI Taxonomy" id="1586287"/>
    <lineage>
        <taxon>Bacteria</taxon>
        <taxon>Bacillati</taxon>
        <taxon>Actinomycetota</taxon>
        <taxon>Actinomycetes</taxon>
        <taxon>Pseudonocardiales</taxon>
        <taxon>Pseudonocardiaceae</taxon>
        <taxon>Lentzea</taxon>
    </lineage>
</organism>
<proteinExistence type="predicted"/>
<dbReference type="EMBL" id="CP016793">
    <property type="protein sequence ID" value="ANZ40701.1"/>
    <property type="molecule type" value="Genomic_DNA"/>
</dbReference>
<name>A0A1B2HSM2_9PSEU</name>